<organism evidence="2 3">
    <name type="scientific">Pseudomonas leptonychotis</name>
    <dbReference type="NCBI Taxonomy" id="2448482"/>
    <lineage>
        <taxon>Bacteria</taxon>
        <taxon>Pseudomonadati</taxon>
        <taxon>Pseudomonadota</taxon>
        <taxon>Gammaproteobacteria</taxon>
        <taxon>Pseudomonadales</taxon>
        <taxon>Pseudomonadaceae</taxon>
        <taxon>Pseudomonas</taxon>
    </lineage>
</organism>
<gene>
    <name evidence="2" type="ORF">D8779_17635</name>
</gene>
<feature type="region of interest" description="Disordered" evidence="1">
    <location>
        <begin position="1"/>
        <end position="44"/>
    </location>
</feature>
<comment type="caution">
    <text evidence="2">The sequence shown here is derived from an EMBL/GenBank/DDBJ whole genome shotgun (WGS) entry which is preliminary data.</text>
</comment>
<accession>A0A4T1ZT18</accession>
<protein>
    <submittedName>
        <fullName evidence="2">Uncharacterized protein</fullName>
    </submittedName>
</protein>
<dbReference type="RefSeq" id="WP_136665777.1">
    <property type="nucleotide sequence ID" value="NZ_RFLV01000004.1"/>
</dbReference>
<dbReference type="Proteomes" id="UP000307541">
    <property type="component" value="Unassembled WGS sequence"/>
</dbReference>
<evidence type="ECO:0000313" key="3">
    <source>
        <dbReference type="Proteomes" id="UP000307541"/>
    </source>
</evidence>
<proteinExistence type="predicted"/>
<feature type="compositionally biased region" description="Low complexity" evidence="1">
    <location>
        <begin position="22"/>
        <end position="32"/>
    </location>
</feature>
<dbReference type="OrthoDB" id="7028924at2"/>
<sequence length="157" mass="16418">MTSISNNSPLASYFANTAKPNSTGATGSGSSTDKPSTGTPDPLAEIRRFASSMVANSRGGLLRAMHAESSGASSAIASDRFRPVAEPASDTSKIALPDVAELDREDAAKLLAQINKLVDAGLDKSDSFVGYNGEQQTDSLTTYRDWLQARGGVSIYV</sequence>
<dbReference type="EMBL" id="RFLV01000004">
    <property type="protein sequence ID" value="TIH07167.1"/>
    <property type="molecule type" value="Genomic_DNA"/>
</dbReference>
<keyword evidence="3" id="KW-1185">Reference proteome</keyword>
<evidence type="ECO:0000256" key="1">
    <source>
        <dbReference type="SAM" id="MobiDB-lite"/>
    </source>
</evidence>
<dbReference type="AlphaFoldDB" id="A0A4T1ZT18"/>
<evidence type="ECO:0000313" key="2">
    <source>
        <dbReference type="EMBL" id="TIH07167.1"/>
    </source>
</evidence>
<reference evidence="2 3" key="1">
    <citation type="submission" date="2018-10" db="EMBL/GenBank/DDBJ databases">
        <title>Pseudomonas leptonychotis sp. nov., isolated from Weddell seals in Antarctica.</title>
        <authorList>
            <person name="Novakova D."/>
            <person name="Svec P."/>
            <person name="Kralova S."/>
            <person name="Kristofova L."/>
            <person name="Zeman M."/>
            <person name="Pantucek R."/>
            <person name="Maslanova I."/>
            <person name="Sedlacek I."/>
        </authorList>
    </citation>
    <scope>NUCLEOTIDE SEQUENCE [LARGE SCALE GENOMIC DNA]</scope>
    <source>
        <strain evidence="2 3">CCM 8849</strain>
    </source>
</reference>
<name>A0A4T1ZT18_9PSED</name>
<feature type="compositionally biased region" description="Polar residues" evidence="1">
    <location>
        <begin position="1"/>
        <end position="21"/>
    </location>
</feature>